<organism evidence="2 3">
    <name type="scientific">Leucosporidium creatinivorum</name>
    <dbReference type="NCBI Taxonomy" id="106004"/>
    <lineage>
        <taxon>Eukaryota</taxon>
        <taxon>Fungi</taxon>
        <taxon>Dikarya</taxon>
        <taxon>Basidiomycota</taxon>
        <taxon>Pucciniomycotina</taxon>
        <taxon>Microbotryomycetes</taxon>
        <taxon>Leucosporidiales</taxon>
        <taxon>Leucosporidium</taxon>
    </lineage>
</organism>
<evidence type="ECO:0000256" key="1">
    <source>
        <dbReference type="SAM" id="SignalP"/>
    </source>
</evidence>
<feature type="chain" id="PRO_5012078958" description="Peptidase A1 domain-containing protein" evidence="1">
    <location>
        <begin position="23"/>
        <end position="370"/>
    </location>
</feature>
<evidence type="ECO:0000313" key="2">
    <source>
        <dbReference type="EMBL" id="ORY88594.1"/>
    </source>
</evidence>
<evidence type="ECO:0008006" key="4">
    <source>
        <dbReference type="Google" id="ProtNLM"/>
    </source>
</evidence>
<dbReference type="InParanoid" id="A0A1Y2FX77"/>
<dbReference type="AlphaFoldDB" id="A0A1Y2FX77"/>
<keyword evidence="3" id="KW-1185">Reference proteome</keyword>
<comment type="caution">
    <text evidence="2">The sequence shown here is derived from an EMBL/GenBank/DDBJ whole genome shotgun (WGS) entry which is preliminary data.</text>
</comment>
<keyword evidence="1" id="KW-0732">Signal</keyword>
<dbReference type="OrthoDB" id="4584900at2759"/>
<evidence type="ECO:0000313" key="3">
    <source>
        <dbReference type="Proteomes" id="UP000193467"/>
    </source>
</evidence>
<protein>
    <recommendedName>
        <fullName evidence="4">Peptidase A1 domain-containing protein</fullName>
    </recommendedName>
</protein>
<proteinExistence type="predicted"/>
<sequence length="370" mass="37092">MLYTTIALAAAACLAPMTGAVADPDPRPPGPPPKLDYAKLGSLSLTPKQALDADARAVDQTVSSLLGPHTAPVKYDAATSRVGSIQISGSTNGWIGDGSTDGDAVFAPVFDAPLASRATVPALTCSALPALFSIEAILSPYAAIPFLGIASFTGTAGADSSISASGGGYGFFAPVNMTNPKTYGGSLSSLGVPYGGESAVWSLNCATKQLTASWTGADGSQIPLSFVSWSSDGLVATGNYDAFKAAFPSAGAPLTFSYVPSSVNASVSFYPSHTTKAAVSNPKLRTPRVKSVKSAAAVVASKVESIAVAATSAVAEVVESVAAPAASTSDETEDVAVTPSPVVLAAAAADTAKPVWSKVIVARGSMPRRG</sequence>
<accession>A0A1Y2FX77</accession>
<dbReference type="EMBL" id="MCGR01000009">
    <property type="protein sequence ID" value="ORY88594.1"/>
    <property type="molecule type" value="Genomic_DNA"/>
</dbReference>
<gene>
    <name evidence="2" type="ORF">BCR35DRAFT_350837</name>
</gene>
<reference evidence="2 3" key="1">
    <citation type="submission" date="2016-07" db="EMBL/GenBank/DDBJ databases">
        <title>Pervasive Adenine N6-methylation of Active Genes in Fungi.</title>
        <authorList>
            <consortium name="DOE Joint Genome Institute"/>
            <person name="Mondo S.J."/>
            <person name="Dannebaum R.O."/>
            <person name="Kuo R.C."/>
            <person name="Labutti K."/>
            <person name="Haridas S."/>
            <person name="Kuo A."/>
            <person name="Salamov A."/>
            <person name="Ahrendt S.R."/>
            <person name="Lipzen A."/>
            <person name="Sullivan W."/>
            <person name="Andreopoulos W.B."/>
            <person name="Clum A."/>
            <person name="Lindquist E."/>
            <person name="Daum C."/>
            <person name="Ramamoorthy G.K."/>
            <person name="Gryganskyi A."/>
            <person name="Culley D."/>
            <person name="Magnuson J.K."/>
            <person name="James T.Y."/>
            <person name="O'Malley M.A."/>
            <person name="Stajich J.E."/>
            <person name="Spatafora J.W."/>
            <person name="Visel A."/>
            <person name="Grigoriev I.V."/>
        </authorList>
    </citation>
    <scope>NUCLEOTIDE SEQUENCE [LARGE SCALE GENOMIC DNA]</scope>
    <source>
        <strain evidence="2 3">62-1032</strain>
    </source>
</reference>
<dbReference type="Proteomes" id="UP000193467">
    <property type="component" value="Unassembled WGS sequence"/>
</dbReference>
<name>A0A1Y2FX77_9BASI</name>
<feature type="signal peptide" evidence="1">
    <location>
        <begin position="1"/>
        <end position="22"/>
    </location>
</feature>